<organism evidence="2 3">
    <name type="scientific">Aspergillus pseudodeflectus</name>
    <dbReference type="NCBI Taxonomy" id="176178"/>
    <lineage>
        <taxon>Eukaryota</taxon>
        <taxon>Fungi</taxon>
        <taxon>Dikarya</taxon>
        <taxon>Ascomycota</taxon>
        <taxon>Pezizomycotina</taxon>
        <taxon>Eurotiomycetes</taxon>
        <taxon>Eurotiomycetidae</taxon>
        <taxon>Eurotiales</taxon>
        <taxon>Aspergillaceae</taxon>
        <taxon>Aspergillus</taxon>
        <taxon>Aspergillus subgen. Nidulantes</taxon>
    </lineage>
</organism>
<dbReference type="EMBL" id="JBFXLR010000008">
    <property type="protein sequence ID" value="KAL2856145.1"/>
    <property type="molecule type" value="Genomic_DNA"/>
</dbReference>
<sequence length="443" mass="50513">MQGAMAHLSDLPVSILIEIFKYTIEDCDYLPLLLISRHLRDIAEDVIYRDITENLLHVPDPRRRLCLLFRTLLHRPDLASRVRNLTIKCARDILSLPVRPSAAQHEFIQELQRHPGATAWIRACENNLIEPYIMLLVMLTPNLLHLEIEAECTSRMIPEMFDPKALALLSDDRRFTSLRSLTYGSGRDRWAADMTPFASAVPFLYLPNLEELHLTGLFGRFHGWLEGGPPTTRIKHLSLRGFALDMGRIDEVLAACPRLLSFRLGARYKPSGIFLAYGNLGRAFLQVRETIQLIDISYGEGIIGFDQINPPTPHPYDEERMCVFHDFPSLFDLRIPIVAYLGAVLQDAPDLESFLPKGLETLRFYDDIWAVNAEESAELYWSTLFHRLHKVLSNNSLPNLSEINFFIHESAGWFDFEEAIDGIKAAADRAGVAIRYWGVADDQ</sequence>
<dbReference type="RefSeq" id="XP_070902303.1">
    <property type="nucleotide sequence ID" value="XM_071039158.1"/>
</dbReference>
<protein>
    <recommendedName>
        <fullName evidence="1">F-box domain-containing protein</fullName>
    </recommendedName>
</protein>
<evidence type="ECO:0000259" key="1">
    <source>
        <dbReference type="Pfam" id="PF12937"/>
    </source>
</evidence>
<comment type="caution">
    <text evidence="2">The sequence shown here is derived from an EMBL/GenBank/DDBJ whole genome shotgun (WGS) entry which is preliminary data.</text>
</comment>
<proteinExistence type="predicted"/>
<evidence type="ECO:0000313" key="2">
    <source>
        <dbReference type="EMBL" id="KAL2856145.1"/>
    </source>
</evidence>
<feature type="domain" description="F-box" evidence="1">
    <location>
        <begin position="8"/>
        <end position="51"/>
    </location>
</feature>
<dbReference type="Proteomes" id="UP001610444">
    <property type="component" value="Unassembled WGS sequence"/>
</dbReference>
<gene>
    <name evidence="2" type="ORF">BJX68DRAFT_230041</name>
</gene>
<dbReference type="GeneID" id="98154322"/>
<name>A0ABR4KV45_9EURO</name>
<evidence type="ECO:0000313" key="3">
    <source>
        <dbReference type="Proteomes" id="UP001610444"/>
    </source>
</evidence>
<dbReference type="Pfam" id="PF12937">
    <property type="entry name" value="F-box-like"/>
    <property type="match status" value="1"/>
</dbReference>
<keyword evidence="3" id="KW-1185">Reference proteome</keyword>
<dbReference type="InterPro" id="IPR001810">
    <property type="entry name" value="F-box_dom"/>
</dbReference>
<accession>A0ABR4KV45</accession>
<reference evidence="2 3" key="1">
    <citation type="submission" date="2024-07" db="EMBL/GenBank/DDBJ databases">
        <title>Section-level genome sequencing and comparative genomics of Aspergillus sections Usti and Cavernicolus.</title>
        <authorList>
            <consortium name="Lawrence Berkeley National Laboratory"/>
            <person name="Nybo J.L."/>
            <person name="Vesth T.C."/>
            <person name="Theobald S."/>
            <person name="Frisvad J.C."/>
            <person name="Larsen T.O."/>
            <person name="Kjaerboelling I."/>
            <person name="Rothschild-Mancinelli K."/>
            <person name="Lyhne E.K."/>
            <person name="Kogle M.E."/>
            <person name="Barry K."/>
            <person name="Clum A."/>
            <person name="Na H."/>
            <person name="Ledsgaard L."/>
            <person name="Lin J."/>
            <person name="Lipzen A."/>
            <person name="Kuo A."/>
            <person name="Riley R."/>
            <person name="Mondo S."/>
            <person name="LaButti K."/>
            <person name="Haridas S."/>
            <person name="Pangalinan J."/>
            <person name="Salamov A.A."/>
            <person name="Simmons B.A."/>
            <person name="Magnuson J.K."/>
            <person name="Chen J."/>
            <person name="Drula E."/>
            <person name="Henrissat B."/>
            <person name="Wiebenga A."/>
            <person name="Lubbers R.J."/>
            <person name="Gomes A.C."/>
            <person name="Macurrencykelacurrency M.R."/>
            <person name="Stajich J."/>
            <person name="Grigoriev I.V."/>
            <person name="Mortensen U.H."/>
            <person name="De vries R.P."/>
            <person name="Baker S.E."/>
            <person name="Andersen M.R."/>
        </authorList>
    </citation>
    <scope>NUCLEOTIDE SEQUENCE [LARGE SCALE GENOMIC DNA]</scope>
    <source>
        <strain evidence="2 3">CBS 756.74</strain>
    </source>
</reference>